<dbReference type="AlphaFoldDB" id="A0A090W3F5"/>
<feature type="transmembrane region" description="Helical" evidence="1">
    <location>
        <begin position="61"/>
        <end position="81"/>
    </location>
</feature>
<dbReference type="EMBL" id="BBNS01000012">
    <property type="protein sequence ID" value="GAL71466.1"/>
    <property type="molecule type" value="Genomic_DNA"/>
</dbReference>
<evidence type="ECO:0000313" key="3">
    <source>
        <dbReference type="Proteomes" id="UP000029646"/>
    </source>
</evidence>
<evidence type="ECO:0000256" key="1">
    <source>
        <dbReference type="SAM" id="Phobius"/>
    </source>
</evidence>
<evidence type="ECO:0000313" key="2">
    <source>
        <dbReference type="EMBL" id="GAL71466.1"/>
    </source>
</evidence>
<dbReference type="Proteomes" id="UP000029646">
    <property type="component" value="Unassembled WGS sequence"/>
</dbReference>
<gene>
    <name evidence="2" type="ORF">JCM19302_1144</name>
</gene>
<keyword evidence="1" id="KW-0812">Transmembrane</keyword>
<reference evidence="2 3" key="1">
    <citation type="journal article" date="2014" name="Genome Announc.">
        <title>Draft Genome Sequence of Marine Flavobacterium Jejuia pallidilutea Strain 11shimoA1 and Pigmentation Mutants.</title>
        <authorList>
            <person name="Takatani N."/>
            <person name="Nakanishi M."/>
            <person name="Meirelles P."/>
            <person name="Mino S."/>
            <person name="Suda W."/>
            <person name="Oshima K."/>
            <person name="Hattori M."/>
            <person name="Ohkuma M."/>
            <person name="Hosokawa M."/>
            <person name="Miyashita K."/>
            <person name="Thompson F.L."/>
            <person name="Niwa A."/>
            <person name="Sawabe T."/>
            <person name="Sawabe T."/>
        </authorList>
    </citation>
    <scope>NUCLEOTIDE SEQUENCE [LARGE SCALE GENOMIC DNA]</scope>
    <source>
        <strain evidence="3">JCM19302</strain>
    </source>
</reference>
<sequence length="116" mass="13665">MVYQIKTMKFYSLKTKNLELKGKLFWIGNLVFSISLFCFSLYFIYFIFISYANFEAGMQNSILITLAITILILLVGVFLALETSTLYKRILNQKERDYIDSIDDIKGHQEEDFNQF</sequence>
<organism evidence="2 3">
    <name type="scientific">Jejuia pallidilutea</name>
    <dbReference type="NCBI Taxonomy" id="504487"/>
    <lineage>
        <taxon>Bacteria</taxon>
        <taxon>Pseudomonadati</taxon>
        <taxon>Bacteroidota</taxon>
        <taxon>Flavobacteriia</taxon>
        <taxon>Flavobacteriales</taxon>
        <taxon>Flavobacteriaceae</taxon>
        <taxon>Jejuia</taxon>
    </lineage>
</organism>
<keyword evidence="1" id="KW-1133">Transmembrane helix</keyword>
<name>A0A090W3F5_9FLAO</name>
<keyword evidence="1" id="KW-0472">Membrane</keyword>
<comment type="caution">
    <text evidence="2">The sequence shown here is derived from an EMBL/GenBank/DDBJ whole genome shotgun (WGS) entry which is preliminary data.</text>
</comment>
<proteinExistence type="predicted"/>
<protein>
    <submittedName>
        <fullName evidence="2">Uncharacterized protein</fullName>
    </submittedName>
</protein>
<accession>A0A090W3F5</accession>
<feature type="transmembrane region" description="Helical" evidence="1">
    <location>
        <begin position="24"/>
        <end position="49"/>
    </location>
</feature>